<feature type="region of interest" description="Disordered" evidence="7">
    <location>
        <begin position="96"/>
        <end position="115"/>
    </location>
</feature>
<reference evidence="9" key="1">
    <citation type="submission" date="2015-07" db="EMBL/GenBank/DDBJ databases">
        <title>Transcriptome Assembly of Anthurium amnicola.</title>
        <authorList>
            <person name="Suzuki J."/>
        </authorList>
    </citation>
    <scope>NUCLEOTIDE SEQUENCE</scope>
</reference>
<dbReference type="AlphaFoldDB" id="A0A1D1XZL7"/>
<accession>A0A1D1XZL7</accession>
<organism evidence="9">
    <name type="scientific">Anthurium amnicola</name>
    <dbReference type="NCBI Taxonomy" id="1678845"/>
    <lineage>
        <taxon>Eukaryota</taxon>
        <taxon>Viridiplantae</taxon>
        <taxon>Streptophyta</taxon>
        <taxon>Embryophyta</taxon>
        <taxon>Tracheophyta</taxon>
        <taxon>Spermatophyta</taxon>
        <taxon>Magnoliopsida</taxon>
        <taxon>Liliopsida</taxon>
        <taxon>Araceae</taxon>
        <taxon>Pothoideae</taxon>
        <taxon>Potheae</taxon>
        <taxon>Anthurium</taxon>
    </lineage>
</organism>
<feature type="compositionally biased region" description="Low complexity" evidence="7">
    <location>
        <begin position="230"/>
        <end position="248"/>
    </location>
</feature>
<evidence type="ECO:0000256" key="5">
    <source>
        <dbReference type="ARBA" id="ARBA00023242"/>
    </source>
</evidence>
<keyword evidence="3 6" id="KW-0805">Transcription regulation</keyword>
<comment type="subcellular location">
    <subcellularLocation>
        <location evidence="1 6">Nucleus</location>
    </subcellularLocation>
</comment>
<dbReference type="InterPro" id="IPR006458">
    <property type="entry name" value="Ovate_C"/>
</dbReference>
<evidence type="ECO:0000256" key="4">
    <source>
        <dbReference type="ARBA" id="ARBA00023163"/>
    </source>
</evidence>
<evidence type="ECO:0000256" key="6">
    <source>
        <dbReference type="RuleBase" id="RU367028"/>
    </source>
</evidence>
<name>A0A1D1XZL7_9ARAE</name>
<dbReference type="GO" id="GO:0005634">
    <property type="term" value="C:nucleus"/>
    <property type="evidence" value="ECO:0007669"/>
    <property type="project" value="UniProtKB-SubCell"/>
</dbReference>
<sequence>MALELVSDNWASWPPASSPAGVASPRISFSRDLDSPTFDHHHYHHHRSDASLLDSASSPEFHFCVSRDHPDHDSSIADELFSDGFLLPLPLLPPRGGPIAAPPSHPNPTLATPTTTTTITTTTSWLLSACKYPKTPSFAGERRHPRGHGGGGHAATLSDVDRFLFENFNSLYTSRGAGGDDVDHGATAADECSSPPPPEDADPPPGVRASHRFFVSPRTSNSLLEDTRPSAASTSSSSSASTSSSTATVTQPPRRPVPDGGVPVMTFSKDPYEDFRRSMQEMVESRHVDPRGPLDWDFMEELLFCFLELNHRDVHKHVLAAFIDLAAALRRRWAPSGARRRIPAAAGTRGRRRRTRRQAEAAAAAERGGTVEWVTSPPRARLARPDPTRGCIY</sequence>
<gene>
    <name evidence="9" type="ORF">g.108443</name>
</gene>
<feature type="domain" description="OVATE" evidence="8">
    <location>
        <begin position="264"/>
        <end position="328"/>
    </location>
</feature>
<dbReference type="NCBIfam" id="TIGR01568">
    <property type="entry name" value="A_thal_3678"/>
    <property type="match status" value="1"/>
</dbReference>
<keyword evidence="4 6" id="KW-0804">Transcription</keyword>
<feature type="compositionally biased region" description="Pro residues" evidence="7">
    <location>
        <begin position="96"/>
        <end position="106"/>
    </location>
</feature>
<evidence type="ECO:0000256" key="2">
    <source>
        <dbReference type="ARBA" id="ARBA00022491"/>
    </source>
</evidence>
<dbReference type="PANTHER" id="PTHR33057:SF117">
    <property type="entry name" value="TRANSCRIPTION REPRESSOR OFP14"/>
    <property type="match status" value="1"/>
</dbReference>
<feature type="compositionally biased region" description="Pro residues" evidence="7">
    <location>
        <begin position="194"/>
        <end position="206"/>
    </location>
</feature>
<feature type="region of interest" description="Disordered" evidence="7">
    <location>
        <begin position="176"/>
        <end position="265"/>
    </location>
</feature>
<evidence type="ECO:0000313" key="9">
    <source>
        <dbReference type="EMBL" id="JAT47817.1"/>
    </source>
</evidence>
<dbReference type="InterPro" id="IPR038933">
    <property type="entry name" value="Ovate"/>
</dbReference>
<evidence type="ECO:0000259" key="8">
    <source>
        <dbReference type="PROSITE" id="PS51754"/>
    </source>
</evidence>
<protein>
    <recommendedName>
        <fullName evidence="6">Transcription repressor</fullName>
    </recommendedName>
    <alternativeName>
        <fullName evidence="6">Ovate family protein</fullName>
    </alternativeName>
</protein>
<dbReference type="GO" id="GO:0045892">
    <property type="term" value="P:negative regulation of DNA-templated transcription"/>
    <property type="evidence" value="ECO:0007669"/>
    <property type="project" value="UniProtKB-UniRule"/>
</dbReference>
<proteinExistence type="predicted"/>
<dbReference type="Pfam" id="PF04844">
    <property type="entry name" value="Ovate"/>
    <property type="match status" value="1"/>
</dbReference>
<dbReference type="EMBL" id="GDJX01020119">
    <property type="protein sequence ID" value="JAT47817.1"/>
    <property type="molecule type" value="Transcribed_RNA"/>
</dbReference>
<evidence type="ECO:0000256" key="7">
    <source>
        <dbReference type="SAM" id="MobiDB-lite"/>
    </source>
</evidence>
<keyword evidence="2 6" id="KW-0678">Repressor</keyword>
<evidence type="ECO:0000256" key="3">
    <source>
        <dbReference type="ARBA" id="ARBA00023015"/>
    </source>
</evidence>
<dbReference type="PROSITE" id="PS51754">
    <property type="entry name" value="OVATE"/>
    <property type="match status" value="1"/>
</dbReference>
<evidence type="ECO:0000256" key="1">
    <source>
        <dbReference type="ARBA" id="ARBA00004123"/>
    </source>
</evidence>
<keyword evidence="5 6" id="KW-0539">Nucleus</keyword>
<dbReference type="PANTHER" id="PTHR33057">
    <property type="entry name" value="TRANSCRIPTION REPRESSOR OFP7-RELATED"/>
    <property type="match status" value="1"/>
</dbReference>
<comment type="function">
    <text evidence="6">Transcriptional repressor that regulates multiple aspects of plant growth and development.</text>
</comment>